<name>A0A9D2MMA7_9FIRM</name>
<gene>
    <name evidence="1" type="ORF">H9712_05025</name>
</gene>
<dbReference type="AlphaFoldDB" id="A0A9D2MMA7"/>
<reference evidence="1" key="1">
    <citation type="journal article" date="2021" name="PeerJ">
        <title>Extensive microbial diversity within the chicken gut microbiome revealed by metagenomics and culture.</title>
        <authorList>
            <person name="Gilroy R."/>
            <person name="Ravi A."/>
            <person name="Getino M."/>
            <person name="Pursley I."/>
            <person name="Horton D.L."/>
            <person name="Alikhan N.F."/>
            <person name="Baker D."/>
            <person name="Gharbi K."/>
            <person name="Hall N."/>
            <person name="Watson M."/>
            <person name="Adriaenssens E.M."/>
            <person name="Foster-Nyarko E."/>
            <person name="Jarju S."/>
            <person name="Secka A."/>
            <person name="Antonio M."/>
            <person name="Oren A."/>
            <person name="Chaudhuri R.R."/>
            <person name="La Ragione R."/>
            <person name="Hildebrand F."/>
            <person name="Pallen M.J."/>
        </authorList>
    </citation>
    <scope>NUCLEOTIDE SEQUENCE</scope>
    <source>
        <strain evidence="1">CHK192-8294</strain>
    </source>
</reference>
<sequence length="129" mass="13617">MAATGTILTRVFTSQAQIPVAGATVAFTQRGTEGHHTLLALRVTDANGRTAPVQVDTPNASASESPGTVTPFAVCDIWAESPGYELLVVENVQIFAGTQTLQELELIPLPEQSLTLLPETPVNVPPQNL</sequence>
<comment type="caution">
    <text evidence="1">The sequence shown here is derived from an EMBL/GenBank/DDBJ whole genome shotgun (WGS) entry which is preliminary data.</text>
</comment>
<dbReference type="EMBL" id="DWXO01000050">
    <property type="protein sequence ID" value="HJB80326.1"/>
    <property type="molecule type" value="Genomic_DNA"/>
</dbReference>
<proteinExistence type="predicted"/>
<accession>A0A9D2MMA7</accession>
<organism evidence="1 2">
    <name type="scientific">Candidatus Flavonifractor intestinigallinarum</name>
    <dbReference type="NCBI Taxonomy" id="2838586"/>
    <lineage>
        <taxon>Bacteria</taxon>
        <taxon>Bacillati</taxon>
        <taxon>Bacillota</taxon>
        <taxon>Clostridia</taxon>
        <taxon>Eubacteriales</taxon>
        <taxon>Oscillospiraceae</taxon>
        <taxon>Flavonifractor</taxon>
    </lineage>
</organism>
<evidence type="ECO:0000313" key="1">
    <source>
        <dbReference type="EMBL" id="HJB80326.1"/>
    </source>
</evidence>
<protein>
    <submittedName>
        <fullName evidence="1">Spore cortex-lytic protein</fullName>
    </submittedName>
</protein>
<dbReference type="Proteomes" id="UP000823921">
    <property type="component" value="Unassembled WGS sequence"/>
</dbReference>
<reference evidence="1" key="2">
    <citation type="submission" date="2021-04" db="EMBL/GenBank/DDBJ databases">
        <authorList>
            <person name="Gilroy R."/>
        </authorList>
    </citation>
    <scope>NUCLEOTIDE SEQUENCE</scope>
    <source>
        <strain evidence="1">CHK192-8294</strain>
    </source>
</reference>
<evidence type="ECO:0000313" key="2">
    <source>
        <dbReference type="Proteomes" id="UP000823921"/>
    </source>
</evidence>